<comment type="caution">
    <text evidence="7">The sequence shown here is derived from an EMBL/GenBank/DDBJ whole genome shotgun (WGS) entry which is preliminary data.</text>
</comment>
<dbReference type="GO" id="GO:0016787">
    <property type="term" value="F:hydrolase activity"/>
    <property type="evidence" value="ECO:0007669"/>
    <property type="project" value="UniProtKB-KW"/>
</dbReference>
<keyword evidence="4" id="KW-0378">Hydrolase</keyword>
<dbReference type="Proteomes" id="UP000034013">
    <property type="component" value="Unassembled WGS sequence"/>
</dbReference>
<reference evidence="7 8" key="1">
    <citation type="journal article" date="2015" name="Nature">
        <title>rRNA introns, odd ribosomes, and small enigmatic genomes across a large radiation of phyla.</title>
        <authorList>
            <person name="Brown C.T."/>
            <person name="Hug L.A."/>
            <person name="Thomas B.C."/>
            <person name="Sharon I."/>
            <person name="Castelle C.J."/>
            <person name="Singh A."/>
            <person name="Wilkins M.J."/>
            <person name="Williams K.H."/>
            <person name="Banfield J.F."/>
        </authorList>
    </citation>
    <scope>NUCLEOTIDE SEQUENCE [LARGE SCALE GENOMIC DNA]</scope>
</reference>
<organism evidence="7 8">
    <name type="scientific">Candidatus Woesebacteria bacterium GW2011_GWA2_40_7</name>
    <dbReference type="NCBI Taxonomy" id="1618562"/>
    <lineage>
        <taxon>Bacteria</taxon>
        <taxon>Candidatus Woeseibacteriota</taxon>
    </lineage>
</organism>
<gene>
    <name evidence="7" type="ORF">UU16_C0017G0013</name>
</gene>
<evidence type="ECO:0000256" key="2">
    <source>
        <dbReference type="ARBA" id="ARBA00006247"/>
    </source>
</evidence>
<dbReference type="InterPro" id="IPR036264">
    <property type="entry name" value="Bact_exopeptidase_dim_dom"/>
</dbReference>
<evidence type="ECO:0000259" key="6">
    <source>
        <dbReference type="Pfam" id="PF07687"/>
    </source>
</evidence>
<dbReference type="Pfam" id="PF07687">
    <property type="entry name" value="M20_dimer"/>
    <property type="match status" value="1"/>
</dbReference>
<proteinExistence type="inferred from homology"/>
<feature type="domain" description="Peptidase M20 dimerisation" evidence="6">
    <location>
        <begin position="152"/>
        <end position="252"/>
    </location>
</feature>
<dbReference type="InterPro" id="IPR011650">
    <property type="entry name" value="Peptidase_M20_dimer"/>
</dbReference>
<dbReference type="Gene3D" id="3.40.630.10">
    <property type="entry name" value="Zn peptidases"/>
    <property type="match status" value="1"/>
</dbReference>
<evidence type="ECO:0000256" key="1">
    <source>
        <dbReference type="ARBA" id="ARBA00001947"/>
    </source>
</evidence>
<dbReference type="PANTHER" id="PTHR43808">
    <property type="entry name" value="ACETYLORNITHINE DEACETYLASE"/>
    <property type="match status" value="1"/>
</dbReference>
<evidence type="ECO:0000313" key="8">
    <source>
        <dbReference type="Proteomes" id="UP000034013"/>
    </source>
</evidence>
<sequence length="349" mass="38404">MAQGMRSLSVSDRIGMVKIYKLMKKEEFISQIAKLVSFETVTGNVAENSEALSYVESLISKDAEVKRIKNKDAEILIAGNSNIMTPDVGYMVHMDVVAGKPEQFKVSIKADKIFGRGTSDMKFSIPIGISLLNQLIATKSKITFSLAFVNKAKGVCQLVITAKGSPAHASRPWVGRNALDMLSTLSVELLKIYGKNNIKENWNTTMNTGQIQGGISINQVCPVAVMKVDFRYPETDSIEKITKTVSGIAAKISNNITIEKASTGLPTFTNTDLFVVKDFLKTMEKAYGKKIVVTHTYGASDARHFAKFNVPVLMMKPMGGEIHSETEWVSISSSLKFYDGLLEFIYGQN</sequence>
<evidence type="ECO:0000313" key="7">
    <source>
        <dbReference type="EMBL" id="KKR73637.1"/>
    </source>
</evidence>
<dbReference type="SUPFAM" id="SSF53187">
    <property type="entry name" value="Zn-dependent exopeptidases"/>
    <property type="match status" value="1"/>
</dbReference>
<evidence type="ECO:0000256" key="4">
    <source>
        <dbReference type="ARBA" id="ARBA00022801"/>
    </source>
</evidence>
<comment type="cofactor">
    <cofactor evidence="1">
        <name>Zn(2+)</name>
        <dbReference type="ChEBI" id="CHEBI:29105"/>
    </cofactor>
</comment>
<dbReference type="GO" id="GO:0046872">
    <property type="term" value="F:metal ion binding"/>
    <property type="evidence" value="ECO:0007669"/>
    <property type="project" value="UniProtKB-KW"/>
</dbReference>
<comment type="similarity">
    <text evidence="2">Belongs to the peptidase M20A family.</text>
</comment>
<dbReference type="Gene3D" id="3.30.70.360">
    <property type="match status" value="1"/>
</dbReference>
<dbReference type="InterPro" id="IPR050072">
    <property type="entry name" value="Peptidase_M20A"/>
</dbReference>
<accession>A0A0G0WEL5</accession>
<protein>
    <recommendedName>
        <fullName evidence="6">Peptidase M20 dimerisation domain-containing protein</fullName>
    </recommendedName>
</protein>
<name>A0A0G0WEL5_9BACT</name>
<dbReference type="SUPFAM" id="SSF55031">
    <property type="entry name" value="Bacterial exopeptidase dimerisation domain"/>
    <property type="match status" value="1"/>
</dbReference>
<evidence type="ECO:0000256" key="3">
    <source>
        <dbReference type="ARBA" id="ARBA00022723"/>
    </source>
</evidence>
<evidence type="ECO:0000256" key="5">
    <source>
        <dbReference type="ARBA" id="ARBA00022833"/>
    </source>
</evidence>
<dbReference type="InterPro" id="IPR002933">
    <property type="entry name" value="Peptidase_M20"/>
</dbReference>
<keyword evidence="5" id="KW-0862">Zinc</keyword>
<dbReference type="AlphaFoldDB" id="A0A0G0WEL5"/>
<dbReference type="PANTHER" id="PTHR43808:SF8">
    <property type="entry name" value="PEPTIDASE M20 DIMERISATION DOMAIN-CONTAINING PROTEIN"/>
    <property type="match status" value="1"/>
</dbReference>
<dbReference type="Pfam" id="PF01546">
    <property type="entry name" value="Peptidase_M20"/>
    <property type="match status" value="1"/>
</dbReference>
<dbReference type="EMBL" id="LBZO01000017">
    <property type="protein sequence ID" value="KKR73637.1"/>
    <property type="molecule type" value="Genomic_DNA"/>
</dbReference>
<keyword evidence="3" id="KW-0479">Metal-binding</keyword>